<evidence type="ECO:0000313" key="9">
    <source>
        <dbReference type="Proteomes" id="UP000271227"/>
    </source>
</evidence>
<dbReference type="HAMAP" id="MF_01147">
    <property type="entry name" value="Lgt"/>
    <property type="match status" value="1"/>
</dbReference>
<evidence type="ECO:0000256" key="3">
    <source>
        <dbReference type="ARBA" id="ARBA00022679"/>
    </source>
</evidence>
<feature type="transmembrane region" description="Helical" evidence="7">
    <location>
        <begin position="139"/>
        <end position="157"/>
    </location>
</feature>
<feature type="transmembrane region" description="Helical" evidence="7">
    <location>
        <begin position="246"/>
        <end position="268"/>
    </location>
</feature>
<gene>
    <name evidence="7" type="primary">lgt</name>
    <name evidence="8" type="ORF">BXY39_0812</name>
</gene>
<name>A0A3M0CXN0_9PROT</name>
<comment type="similarity">
    <text evidence="1 7">Belongs to the Lgt family.</text>
</comment>
<evidence type="ECO:0000256" key="2">
    <source>
        <dbReference type="ARBA" id="ARBA00022475"/>
    </source>
</evidence>
<dbReference type="AlphaFoldDB" id="A0A3M0CXN0"/>
<feature type="transmembrane region" description="Helical" evidence="7">
    <location>
        <begin position="109"/>
        <end position="127"/>
    </location>
</feature>
<dbReference type="PANTHER" id="PTHR30589">
    <property type="entry name" value="PROLIPOPROTEIN DIACYLGLYCERYL TRANSFERASE"/>
    <property type="match status" value="1"/>
</dbReference>
<keyword evidence="9" id="KW-1185">Reference proteome</keyword>
<dbReference type="Proteomes" id="UP000271227">
    <property type="component" value="Unassembled WGS sequence"/>
</dbReference>
<keyword evidence="2 7" id="KW-1003">Cell membrane</keyword>
<keyword evidence="3 7" id="KW-0808">Transferase</keyword>
<reference evidence="8 9" key="1">
    <citation type="submission" date="2018-10" db="EMBL/GenBank/DDBJ databases">
        <title>Genomic Encyclopedia of Archaeal and Bacterial Type Strains, Phase II (KMG-II): from individual species to whole genera.</title>
        <authorList>
            <person name="Goeker M."/>
        </authorList>
    </citation>
    <scope>NUCLEOTIDE SEQUENCE [LARGE SCALE GENOMIC DNA]</scope>
    <source>
        <strain evidence="8 9">DSM 25217</strain>
    </source>
</reference>
<keyword evidence="8" id="KW-0449">Lipoprotein</keyword>
<dbReference type="InParanoid" id="A0A3M0CXN0"/>
<feature type="transmembrane region" description="Helical" evidence="7">
    <location>
        <begin position="32"/>
        <end position="50"/>
    </location>
</feature>
<feature type="transmembrane region" description="Helical" evidence="7">
    <location>
        <begin position="70"/>
        <end position="89"/>
    </location>
</feature>
<dbReference type="RefSeq" id="WP_121937501.1">
    <property type="nucleotide sequence ID" value="NZ_REFR01000009.1"/>
</dbReference>
<evidence type="ECO:0000256" key="7">
    <source>
        <dbReference type="HAMAP-Rule" id="MF_01147"/>
    </source>
</evidence>
<dbReference type="PANTHER" id="PTHR30589:SF0">
    <property type="entry name" value="PHOSPHATIDYLGLYCEROL--PROLIPOPROTEIN DIACYLGLYCERYL TRANSFERASE"/>
    <property type="match status" value="1"/>
</dbReference>
<dbReference type="InterPro" id="IPR001640">
    <property type="entry name" value="Lgt"/>
</dbReference>
<keyword evidence="6 7" id="KW-0472">Membrane</keyword>
<evidence type="ECO:0000256" key="4">
    <source>
        <dbReference type="ARBA" id="ARBA00022692"/>
    </source>
</evidence>
<organism evidence="8 9">
    <name type="scientific">Eilatimonas milleporae</name>
    <dbReference type="NCBI Taxonomy" id="911205"/>
    <lineage>
        <taxon>Bacteria</taxon>
        <taxon>Pseudomonadati</taxon>
        <taxon>Pseudomonadota</taxon>
        <taxon>Alphaproteobacteria</taxon>
        <taxon>Kordiimonadales</taxon>
        <taxon>Kordiimonadaceae</taxon>
        <taxon>Eilatimonas</taxon>
    </lineage>
</organism>
<comment type="function">
    <text evidence="7">Catalyzes the transfer of the diacylglyceryl group from phosphatidylglycerol to the sulfhydryl group of the N-terminal cysteine of a prolipoprotein, the first step in the formation of mature lipoproteins.</text>
</comment>
<dbReference type="EMBL" id="REFR01000009">
    <property type="protein sequence ID" value="RMB12316.1"/>
    <property type="molecule type" value="Genomic_DNA"/>
</dbReference>
<dbReference type="OrthoDB" id="871140at2"/>
<dbReference type="PROSITE" id="PS01311">
    <property type="entry name" value="LGT"/>
    <property type="match status" value="1"/>
</dbReference>
<feature type="binding site" evidence="7">
    <location>
        <position position="152"/>
    </location>
    <ligand>
        <name>a 1,2-diacyl-sn-glycero-3-phospho-(1'-sn-glycerol)</name>
        <dbReference type="ChEBI" id="CHEBI:64716"/>
    </ligand>
</feature>
<dbReference type="FunCoup" id="A0A3M0CXN0">
    <property type="interactions" value="310"/>
</dbReference>
<dbReference type="NCBIfam" id="TIGR00544">
    <property type="entry name" value="lgt"/>
    <property type="match status" value="1"/>
</dbReference>
<keyword evidence="4 7" id="KW-0812">Transmembrane</keyword>
<comment type="caution">
    <text evidence="8">The sequence shown here is derived from an EMBL/GenBank/DDBJ whole genome shotgun (WGS) entry which is preliminary data.</text>
</comment>
<protein>
    <recommendedName>
        <fullName evidence="7">Phosphatidylglycerol--prolipoprotein diacylglyceryl transferase</fullName>
        <ecNumber evidence="7">2.5.1.145</ecNumber>
    </recommendedName>
</protein>
<comment type="pathway">
    <text evidence="7">Protein modification; lipoprotein biosynthesis (diacylglyceryl transfer).</text>
</comment>
<comment type="subcellular location">
    <subcellularLocation>
        <location evidence="7">Cell membrane</location>
        <topology evidence="7">Multi-pass membrane protein</topology>
    </subcellularLocation>
</comment>
<sequence>MIEILAGLTATTAALPYPEIDPVLIRIGPLVIRWYSLAYLAGLLFGWWYIKRLARKPGAPMSPQHVDDFLTWAVIGVVGGGRLGYVLFYNLPKYLADPLAVLRLWDGGMSFHGGLIGVILAVILFCRRNNLDLWKVSDAVATVAPLGLFLGRIANFINGELWGRATDVPWAMVFPGDPLGLPRHPSQLYEAFGEGLLLLVLLMSLYNFTDLRRRWPGFIAGLFFMGYGLARLLVEFVREPDAHLGLMAGISRGQLLSIPMLLFALWLMTRRHPGKAAS</sequence>
<dbReference type="GO" id="GO:0008961">
    <property type="term" value="F:phosphatidylglycerol-prolipoprotein diacylglyceryl transferase activity"/>
    <property type="evidence" value="ECO:0007669"/>
    <property type="project" value="UniProtKB-UniRule"/>
</dbReference>
<feature type="transmembrane region" description="Helical" evidence="7">
    <location>
        <begin position="188"/>
        <end position="208"/>
    </location>
</feature>
<evidence type="ECO:0000256" key="6">
    <source>
        <dbReference type="ARBA" id="ARBA00023136"/>
    </source>
</evidence>
<accession>A0A3M0CXN0</accession>
<feature type="transmembrane region" description="Helical" evidence="7">
    <location>
        <begin position="215"/>
        <end position="234"/>
    </location>
</feature>
<evidence type="ECO:0000256" key="5">
    <source>
        <dbReference type="ARBA" id="ARBA00022989"/>
    </source>
</evidence>
<evidence type="ECO:0000313" key="8">
    <source>
        <dbReference type="EMBL" id="RMB12316.1"/>
    </source>
</evidence>
<comment type="catalytic activity">
    <reaction evidence="7">
        <text>L-cysteinyl-[prolipoprotein] + a 1,2-diacyl-sn-glycero-3-phospho-(1'-sn-glycerol) = an S-1,2-diacyl-sn-glyceryl-L-cysteinyl-[prolipoprotein] + sn-glycerol 1-phosphate + H(+)</text>
        <dbReference type="Rhea" id="RHEA:56712"/>
        <dbReference type="Rhea" id="RHEA-COMP:14679"/>
        <dbReference type="Rhea" id="RHEA-COMP:14680"/>
        <dbReference type="ChEBI" id="CHEBI:15378"/>
        <dbReference type="ChEBI" id="CHEBI:29950"/>
        <dbReference type="ChEBI" id="CHEBI:57685"/>
        <dbReference type="ChEBI" id="CHEBI:64716"/>
        <dbReference type="ChEBI" id="CHEBI:140658"/>
        <dbReference type="EC" id="2.5.1.145"/>
    </reaction>
</comment>
<proteinExistence type="inferred from homology"/>
<dbReference type="Pfam" id="PF01790">
    <property type="entry name" value="LGT"/>
    <property type="match status" value="1"/>
</dbReference>
<keyword evidence="5 7" id="KW-1133">Transmembrane helix</keyword>
<dbReference type="UniPathway" id="UPA00664"/>
<evidence type="ECO:0000256" key="1">
    <source>
        <dbReference type="ARBA" id="ARBA00007150"/>
    </source>
</evidence>
<dbReference type="GO" id="GO:0005886">
    <property type="term" value="C:plasma membrane"/>
    <property type="evidence" value="ECO:0007669"/>
    <property type="project" value="UniProtKB-SubCell"/>
</dbReference>
<dbReference type="EC" id="2.5.1.145" evidence="7"/>
<dbReference type="GO" id="GO:0042158">
    <property type="term" value="P:lipoprotein biosynthetic process"/>
    <property type="evidence" value="ECO:0007669"/>
    <property type="project" value="UniProtKB-UniRule"/>
</dbReference>